<sequence>MDFRIKVKADLDSSDLQSQINKLSKENLKINIKLNDENIQSQIKQLTKDETKDIAVNIAVKNAEKLQQVNKLADQIVKTVNGQNLGIQIDNKQALSAIKQVEKASEQATKQAAKAQQTLSNAYWKNQFQSVGQKSPILSEMSAYYQQLEKEAQQVEKISKILNSSSIDAKISSFNSSLSKYSSDSQQYQRVAKSIENVTQAYKEAKSARDAYSADMSPSNLNSVINSYDKLQDVIKKTDNEMKILANTQEKLSKTYNIQDGIIASNKTLSWLKSNSAAAKDYGEALEELARKQKSATSSDELKDYTKQVNAIKAEAQALGKTGMSFGAEFKNAFGRIFQFTQIYGGI</sequence>
<evidence type="ECO:0000313" key="2">
    <source>
        <dbReference type="EMBL" id="HJF41093.1"/>
    </source>
</evidence>
<protein>
    <submittedName>
        <fullName evidence="2">Uncharacterized protein</fullName>
    </submittedName>
</protein>
<reference evidence="2" key="2">
    <citation type="submission" date="2021-09" db="EMBL/GenBank/DDBJ databases">
        <authorList>
            <person name="Gilroy R."/>
        </authorList>
    </citation>
    <scope>NUCLEOTIDE SEQUENCE</scope>
    <source>
        <strain evidence="2">CHK193-16274</strain>
    </source>
</reference>
<keyword evidence="1" id="KW-0175">Coiled coil</keyword>
<evidence type="ECO:0000313" key="3">
    <source>
        <dbReference type="Proteomes" id="UP000749320"/>
    </source>
</evidence>
<dbReference type="Proteomes" id="UP000749320">
    <property type="component" value="Unassembled WGS sequence"/>
</dbReference>
<feature type="coiled-coil region" evidence="1">
    <location>
        <begin position="195"/>
        <end position="248"/>
    </location>
</feature>
<evidence type="ECO:0000256" key="1">
    <source>
        <dbReference type="SAM" id="Coils"/>
    </source>
</evidence>
<dbReference type="AlphaFoldDB" id="A0A921KJA5"/>
<accession>A0A921KJA5</accession>
<feature type="non-terminal residue" evidence="2">
    <location>
        <position position="347"/>
    </location>
</feature>
<comment type="caution">
    <text evidence="2">The sequence shown here is derived from an EMBL/GenBank/DDBJ whole genome shotgun (WGS) entry which is preliminary data.</text>
</comment>
<dbReference type="EMBL" id="DYWV01000317">
    <property type="protein sequence ID" value="HJF41093.1"/>
    <property type="molecule type" value="Genomic_DNA"/>
</dbReference>
<reference evidence="2" key="1">
    <citation type="journal article" date="2021" name="PeerJ">
        <title>Extensive microbial diversity within the chicken gut microbiome revealed by metagenomics and culture.</title>
        <authorList>
            <person name="Gilroy R."/>
            <person name="Ravi A."/>
            <person name="Getino M."/>
            <person name="Pursley I."/>
            <person name="Horton D.L."/>
            <person name="Alikhan N.F."/>
            <person name="Baker D."/>
            <person name="Gharbi K."/>
            <person name="Hall N."/>
            <person name="Watson M."/>
            <person name="Adriaenssens E.M."/>
            <person name="Foster-Nyarko E."/>
            <person name="Jarju S."/>
            <person name="Secka A."/>
            <person name="Antonio M."/>
            <person name="Oren A."/>
            <person name="Chaudhuri R.R."/>
            <person name="La Ragione R."/>
            <person name="Hildebrand F."/>
            <person name="Pallen M.J."/>
        </authorList>
    </citation>
    <scope>NUCLEOTIDE SEQUENCE</scope>
    <source>
        <strain evidence="2">CHK193-16274</strain>
    </source>
</reference>
<organism evidence="2 3">
    <name type="scientific">Thomasclavelia spiroformis</name>
    <dbReference type="NCBI Taxonomy" id="29348"/>
    <lineage>
        <taxon>Bacteria</taxon>
        <taxon>Bacillati</taxon>
        <taxon>Bacillota</taxon>
        <taxon>Erysipelotrichia</taxon>
        <taxon>Erysipelotrichales</taxon>
        <taxon>Coprobacillaceae</taxon>
        <taxon>Thomasclavelia</taxon>
    </lineage>
</organism>
<feature type="coiled-coil region" evidence="1">
    <location>
        <begin position="91"/>
        <end position="165"/>
    </location>
</feature>
<name>A0A921KJA5_9FIRM</name>
<gene>
    <name evidence="2" type="ORF">K8V91_09235</name>
</gene>
<proteinExistence type="predicted"/>